<dbReference type="GO" id="GO:0015918">
    <property type="term" value="P:sterol transport"/>
    <property type="evidence" value="ECO:0007669"/>
    <property type="project" value="TreeGrafter"/>
</dbReference>
<evidence type="ECO:0000256" key="1">
    <source>
        <dbReference type="ARBA" id="ARBA00004127"/>
    </source>
</evidence>
<comment type="similarity">
    <text evidence="2">Belongs to the patched family.</text>
</comment>
<evidence type="ECO:0008006" key="18">
    <source>
        <dbReference type="Google" id="ProtNLM"/>
    </source>
</evidence>
<sequence>QSTNDPPCCRIHNETNEFCPATLNDTSCVSCPINFVENERPSPDDFPRYINFFLHDNPGEKCPKGGHAAYKDAVQLINNTYVKSSYFMGFHSVLKTSADFIGAMKSANEIAKAISKTILTNQTKPYHDSNQLQDYAVFPYSVFYVFYDQYLTIWKNLIVNLSVSFAAVFLVTCILLGFDIHTSFIIILCVFMIIIDMFGVMYLWHIELNAISVVNIVMSVGIAVEFCAHIARYFAVSQGTSRLDRAKIALSEMGSSVFSGITLTKIGGVVVLAFAKSQLFQVFYFRMYLSLVIIGALHGLIFLPVLLSYCGPVALDVIDDRKEENHTNVIVDMTPDATEAYDHDISVQFNVTGKDS</sequence>
<keyword evidence="6" id="KW-0732">Signal</keyword>
<evidence type="ECO:0000256" key="3">
    <source>
        <dbReference type="ARBA" id="ARBA00022448"/>
    </source>
</evidence>
<evidence type="ECO:0000256" key="9">
    <source>
        <dbReference type="ARBA" id="ARBA00023136"/>
    </source>
</evidence>
<dbReference type="GO" id="GO:0012505">
    <property type="term" value="C:endomembrane system"/>
    <property type="evidence" value="ECO:0007669"/>
    <property type="project" value="UniProtKB-SubCell"/>
</dbReference>
<gene>
    <name evidence="16" type="ORF">BYL167_LOCUS28469</name>
</gene>
<keyword evidence="5 15" id="KW-0812">Transmembrane</keyword>
<dbReference type="EMBL" id="CAJOBH010040459">
    <property type="protein sequence ID" value="CAF4325814.1"/>
    <property type="molecule type" value="Genomic_DNA"/>
</dbReference>
<dbReference type="PANTHER" id="PTHR45727">
    <property type="entry name" value="NPC INTRACELLULAR CHOLESTEROL TRANSPORTER 1"/>
    <property type="match status" value="1"/>
</dbReference>
<proteinExistence type="inferred from homology"/>
<comment type="subcellular location">
    <subcellularLocation>
        <location evidence="1">Endomembrane system</location>
        <topology evidence="1">Multi-pass membrane protein</topology>
    </subcellularLocation>
</comment>
<evidence type="ECO:0000256" key="14">
    <source>
        <dbReference type="ARBA" id="ARBA00034049"/>
    </source>
</evidence>
<evidence type="ECO:0000256" key="12">
    <source>
        <dbReference type="ARBA" id="ARBA00023180"/>
    </source>
</evidence>
<dbReference type="GO" id="GO:0030299">
    <property type="term" value="P:intestinal cholesterol absorption"/>
    <property type="evidence" value="ECO:0007669"/>
    <property type="project" value="TreeGrafter"/>
</dbReference>
<dbReference type="FunFam" id="1.20.1640.10:FF:000010">
    <property type="entry name" value="NPC intracellular cholesterol transporter 1"/>
    <property type="match status" value="1"/>
</dbReference>
<keyword evidence="8" id="KW-0443">Lipid metabolism</keyword>
<evidence type="ECO:0000256" key="5">
    <source>
        <dbReference type="ARBA" id="ARBA00022692"/>
    </source>
</evidence>
<organism evidence="16 17">
    <name type="scientific">Rotaria magnacalcarata</name>
    <dbReference type="NCBI Taxonomy" id="392030"/>
    <lineage>
        <taxon>Eukaryota</taxon>
        <taxon>Metazoa</taxon>
        <taxon>Spiralia</taxon>
        <taxon>Gnathifera</taxon>
        <taxon>Rotifera</taxon>
        <taxon>Eurotatoria</taxon>
        <taxon>Bdelloidea</taxon>
        <taxon>Philodinida</taxon>
        <taxon>Philodinidae</taxon>
        <taxon>Rotaria</taxon>
    </lineage>
</organism>
<name>A0A8S2U636_9BILA</name>
<comment type="catalytic activity">
    <reaction evidence="14">
        <text>cholesterol(in) = cholesterol(out)</text>
        <dbReference type="Rhea" id="RHEA:39747"/>
        <dbReference type="ChEBI" id="CHEBI:16113"/>
    </reaction>
</comment>
<evidence type="ECO:0000256" key="4">
    <source>
        <dbReference type="ARBA" id="ARBA00022548"/>
    </source>
</evidence>
<evidence type="ECO:0000256" key="2">
    <source>
        <dbReference type="ARBA" id="ARBA00005585"/>
    </source>
</evidence>
<dbReference type="GO" id="GO:0015485">
    <property type="term" value="F:cholesterol binding"/>
    <property type="evidence" value="ECO:0007669"/>
    <property type="project" value="TreeGrafter"/>
</dbReference>
<feature type="transmembrane region" description="Helical" evidence="15">
    <location>
        <begin position="287"/>
        <end position="307"/>
    </location>
</feature>
<accession>A0A8S2U636</accession>
<keyword evidence="13" id="KW-0753">Steroid metabolism</keyword>
<protein>
    <recommendedName>
        <fullName evidence="18">Niemann-Pick type C-1a</fullName>
    </recommendedName>
</protein>
<keyword evidence="10" id="KW-1015">Disulfide bond</keyword>
<keyword evidence="12" id="KW-0325">Glycoprotein</keyword>
<feature type="transmembrane region" description="Helical" evidence="15">
    <location>
        <begin position="157"/>
        <end position="178"/>
    </location>
</feature>
<feature type="transmembrane region" description="Helical" evidence="15">
    <location>
        <begin position="184"/>
        <end position="204"/>
    </location>
</feature>
<dbReference type="PANTHER" id="PTHR45727:SF2">
    <property type="entry name" value="NPC INTRACELLULAR CHOLESTEROL TRANSPORTER 1"/>
    <property type="match status" value="1"/>
</dbReference>
<feature type="non-terminal residue" evidence="16">
    <location>
        <position position="356"/>
    </location>
</feature>
<evidence type="ECO:0000256" key="8">
    <source>
        <dbReference type="ARBA" id="ARBA00023098"/>
    </source>
</evidence>
<feature type="transmembrane region" description="Helical" evidence="15">
    <location>
        <begin position="255"/>
        <end position="275"/>
    </location>
</feature>
<keyword evidence="4" id="KW-0153">Cholesterol metabolism</keyword>
<evidence type="ECO:0000256" key="15">
    <source>
        <dbReference type="SAM" id="Phobius"/>
    </source>
</evidence>
<evidence type="ECO:0000256" key="10">
    <source>
        <dbReference type="ARBA" id="ARBA00023157"/>
    </source>
</evidence>
<evidence type="ECO:0000256" key="13">
    <source>
        <dbReference type="ARBA" id="ARBA00023221"/>
    </source>
</evidence>
<keyword evidence="11" id="KW-1207">Sterol metabolism</keyword>
<keyword evidence="7 15" id="KW-1133">Transmembrane helix</keyword>
<feature type="transmembrane region" description="Helical" evidence="15">
    <location>
        <begin position="216"/>
        <end position="235"/>
    </location>
</feature>
<dbReference type="AlphaFoldDB" id="A0A8S2U636"/>
<keyword evidence="3" id="KW-0813">Transport</keyword>
<evidence type="ECO:0000313" key="16">
    <source>
        <dbReference type="EMBL" id="CAF4325814.1"/>
    </source>
</evidence>
<dbReference type="Proteomes" id="UP000681967">
    <property type="component" value="Unassembled WGS sequence"/>
</dbReference>
<dbReference type="GO" id="GO:0005886">
    <property type="term" value="C:plasma membrane"/>
    <property type="evidence" value="ECO:0007669"/>
    <property type="project" value="TreeGrafter"/>
</dbReference>
<evidence type="ECO:0000256" key="11">
    <source>
        <dbReference type="ARBA" id="ARBA00023166"/>
    </source>
</evidence>
<dbReference type="GO" id="GO:0042632">
    <property type="term" value="P:cholesterol homeostasis"/>
    <property type="evidence" value="ECO:0007669"/>
    <property type="project" value="TreeGrafter"/>
</dbReference>
<comment type="caution">
    <text evidence="16">The sequence shown here is derived from an EMBL/GenBank/DDBJ whole genome shotgun (WGS) entry which is preliminary data.</text>
</comment>
<dbReference type="Gene3D" id="1.20.1640.10">
    <property type="entry name" value="Multidrug efflux transporter AcrB transmembrane domain"/>
    <property type="match status" value="1"/>
</dbReference>
<dbReference type="GO" id="GO:0008203">
    <property type="term" value="P:cholesterol metabolic process"/>
    <property type="evidence" value="ECO:0007669"/>
    <property type="project" value="UniProtKB-KW"/>
</dbReference>
<evidence type="ECO:0000256" key="6">
    <source>
        <dbReference type="ARBA" id="ARBA00022729"/>
    </source>
</evidence>
<evidence type="ECO:0000256" key="7">
    <source>
        <dbReference type="ARBA" id="ARBA00022989"/>
    </source>
</evidence>
<evidence type="ECO:0000313" key="17">
    <source>
        <dbReference type="Proteomes" id="UP000681967"/>
    </source>
</evidence>
<keyword evidence="9 15" id="KW-0472">Membrane</keyword>
<reference evidence="16" key="1">
    <citation type="submission" date="2021-02" db="EMBL/GenBank/DDBJ databases">
        <authorList>
            <person name="Nowell W R."/>
        </authorList>
    </citation>
    <scope>NUCLEOTIDE SEQUENCE</scope>
</reference>
<dbReference type="SUPFAM" id="SSF82866">
    <property type="entry name" value="Multidrug efflux transporter AcrB transmembrane domain"/>
    <property type="match status" value="1"/>
</dbReference>